<dbReference type="OMA" id="YCDSFGI"/>
<sequence length="312" mass="35147">MLYVMDITAGLSSFSFEAGLTDGEKNFEYLRERSAELMFCGCIQATFVCELFRSLRCAVNGSTAGSSVSSKDLCVGILGFGRLGKQLLHSILENTSIKTSCIKISTRRPESRVDVTVLCLPEECSRTGVDCFFDNRRLAAWADILFLCCLPSHFAKVCPDLRFHLSKCCLVYSFPSAVPVTKLAKLLEHDFILKPQYEFATWDAADVRLPSFNLTTVLTEELLTEASKPRSIKGLWSLMHTISLVHPMHLLFLQLSELLLIVFLLQIPFPWISLIDTQTKETPLLDFLANKNLLQQCITATFRSQLRQKSKK</sequence>
<feature type="domain" description="Pyrroline-5-carboxylate reductase catalytic N-terminal" evidence="5">
    <location>
        <begin position="75"/>
        <end position="161"/>
    </location>
</feature>
<dbReference type="Ensembl" id="ENSOMET00000029159.1">
    <property type="protein sequence ID" value="ENSOMEP00000019821.1"/>
    <property type="gene ID" value="ENSOMEG00000021632.1"/>
</dbReference>
<keyword evidence="2" id="KW-0560">Oxidoreductase</keyword>
<dbReference type="PANTHER" id="PTHR11645">
    <property type="entry name" value="PYRROLINE-5-CARBOXYLATE REDUCTASE"/>
    <property type="match status" value="1"/>
</dbReference>
<comment type="similarity">
    <text evidence="1">Belongs to the pyrroline-5-carboxylate reductase family.</text>
</comment>
<evidence type="ECO:0000256" key="3">
    <source>
        <dbReference type="ARBA" id="ARBA00054560"/>
    </source>
</evidence>
<evidence type="ECO:0000256" key="1">
    <source>
        <dbReference type="ARBA" id="ARBA00005525"/>
    </source>
</evidence>
<protein>
    <recommendedName>
        <fullName evidence="4">NADP-dependent oxidoreductase domain-containing protein 1</fullName>
    </recommendedName>
</protein>
<proteinExistence type="inferred from homology"/>
<dbReference type="GeneTree" id="ENSGT00950000183044"/>
<dbReference type="GO" id="GO:0004735">
    <property type="term" value="F:pyrroline-5-carboxylate reductase activity"/>
    <property type="evidence" value="ECO:0007669"/>
    <property type="project" value="TreeGrafter"/>
</dbReference>
<dbReference type="Pfam" id="PF03807">
    <property type="entry name" value="F420_oxidored"/>
    <property type="match status" value="1"/>
</dbReference>
<evidence type="ECO:0000313" key="7">
    <source>
        <dbReference type="Proteomes" id="UP000261560"/>
    </source>
</evidence>
<dbReference type="FunFam" id="3.40.50.720:FF:000447">
    <property type="entry name" value="NADP dependent oxidoreductase domain containing 1"/>
    <property type="match status" value="1"/>
</dbReference>
<dbReference type="InterPro" id="IPR028939">
    <property type="entry name" value="P5C_Rdtase_cat_N"/>
</dbReference>
<organism evidence="6 7">
    <name type="scientific">Oryzias melastigma</name>
    <name type="common">Marine medaka</name>
    <dbReference type="NCBI Taxonomy" id="30732"/>
    <lineage>
        <taxon>Eukaryota</taxon>
        <taxon>Metazoa</taxon>
        <taxon>Chordata</taxon>
        <taxon>Craniata</taxon>
        <taxon>Vertebrata</taxon>
        <taxon>Euteleostomi</taxon>
        <taxon>Actinopterygii</taxon>
        <taxon>Neopterygii</taxon>
        <taxon>Teleostei</taxon>
        <taxon>Neoteleostei</taxon>
        <taxon>Acanthomorphata</taxon>
        <taxon>Ovalentaria</taxon>
        <taxon>Atherinomorphae</taxon>
        <taxon>Beloniformes</taxon>
        <taxon>Adrianichthyidae</taxon>
        <taxon>Oryziinae</taxon>
        <taxon>Oryzias</taxon>
    </lineage>
</organism>
<reference evidence="6" key="1">
    <citation type="submission" date="2025-08" db="UniProtKB">
        <authorList>
            <consortium name="Ensembl"/>
        </authorList>
    </citation>
    <scope>IDENTIFICATION</scope>
</reference>
<dbReference type="GO" id="GO:0055129">
    <property type="term" value="P:L-proline biosynthetic process"/>
    <property type="evidence" value="ECO:0007669"/>
    <property type="project" value="TreeGrafter"/>
</dbReference>
<dbReference type="PANTHER" id="PTHR11645:SF58">
    <property type="entry name" value="NADP-DEPENDENT OXIDOREDUCTASE DOMAIN-CONTAINING PROTEIN 1"/>
    <property type="match status" value="1"/>
</dbReference>
<reference evidence="6" key="2">
    <citation type="submission" date="2025-09" db="UniProtKB">
        <authorList>
            <consortium name="Ensembl"/>
        </authorList>
    </citation>
    <scope>IDENTIFICATION</scope>
</reference>
<evidence type="ECO:0000259" key="5">
    <source>
        <dbReference type="Pfam" id="PF03807"/>
    </source>
</evidence>
<evidence type="ECO:0000256" key="2">
    <source>
        <dbReference type="ARBA" id="ARBA00023002"/>
    </source>
</evidence>
<dbReference type="Proteomes" id="UP000261560">
    <property type="component" value="Unplaced"/>
</dbReference>
<dbReference type="InterPro" id="IPR036291">
    <property type="entry name" value="NAD(P)-bd_dom_sf"/>
</dbReference>
<evidence type="ECO:0000256" key="4">
    <source>
        <dbReference type="ARBA" id="ARBA00072230"/>
    </source>
</evidence>
<evidence type="ECO:0000313" key="6">
    <source>
        <dbReference type="Ensembl" id="ENSOMEP00000019821.1"/>
    </source>
</evidence>
<dbReference type="Gene3D" id="3.40.50.720">
    <property type="entry name" value="NAD(P)-binding Rossmann-like Domain"/>
    <property type="match status" value="1"/>
</dbReference>
<dbReference type="AlphaFoldDB" id="A0A3B3CQF8"/>
<name>A0A3B3CQF8_ORYME</name>
<dbReference type="STRING" id="30732.ENSOMEP00000019821"/>
<comment type="function">
    <text evidence="3">Probable oxidoreductase.</text>
</comment>
<accession>A0A3B3CQF8</accession>
<dbReference type="PaxDb" id="30732-ENSOMEP00000019821"/>
<dbReference type="SUPFAM" id="SSF51735">
    <property type="entry name" value="NAD(P)-binding Rossmann-fold domains"/>
    <property type="match status" value="1"/>
</dbReference>
<keyword evidence="7" id="KW-1185">Reference proteome</keyword>